<proteinExistence type="predicted"/>
<dbReference type="AlphaFoldDB" id="A0A1I0KID8"/>
<gene>
    <name evidence="1" type="ORF">SAMN05216521_11641</name>
</gene>
<dbReference type="Proteomes" id="UP000182121">
    <property type="component" value="Unassembled WGS sequence"/>
</dbReference>
<protein>
    <submittedName>
        <fullName evidence="1">Uncharacterized protein</fullName>
    </submittedName>
</protein>
<organism evidence="1 2">
    <name type="scientific">Enterocloster clostridioformis</name>
    <dbReference type="NCBI Taxonomy" id="1531"/>
    <lineage>
        <taxon>Bacteria</taxon>
        <taxon>Bacillati</taxon>
        <taxon>Bacillota</taxon>
        <taxon>Clostridia</taxon>
        <taxon>Lachnospirales</taxon>
        <taxon>Lachnospiraceae</taxon>
        <taxon>Enterocloster</taxon>
    </lineage>
</organism>
<comment type="caution">
    <text evidence="1">The sequence shown here is derived from an EMBL/GenBank/DDBJ whole genome shotgun (WGS) entry which is preliminary data.</text>
</comment>
<dbReference type="RefSeq" id="WP_074664628.1">
    <property type="nucleotide sequence ID" value="NZ_FOIO01000164.1"/>
</dbReference>
<sequence>MSNDLISREALYNEIVRLEELARNRVRDTPSSSPCYMRYVAQLNERTALKQLVIDAPVAYPLPKY</sequence>
<dbReference type="EMBL" id="FOIO01000164">
    <property type="protein sequence ID" value="SEU23747.1"/>
    <property type="molecule type" value="Genomic_DNA"/>
</dbReference>
<accession>A0A1I0KID8</accession>
<evidence type="ECO:0000313" key="1">
    <source>
        <dbReference type="EMBL" id="SEU23747.1"/>
    </source>
</evidence>
<reference evidence="1 2" key="1">
    <citation type="submission" date="2016-10" db="EMBL/GenBank/DDBJ databases">
        <authorList>
            <person name="Varghese N."/>
            <person name="Submissions S."/>
        </authorList>
    </citation>
    <scope>NUCLEOTIDE SEQUENCE [LARGE SCALE GENOMIC DNA]</scope>
    <source>
        <strain evidence="1 2">NLAE-zl-C196</strain>
    </source>
</reference>
<name>A0A1I0KID8_9FIRM</name>
<evidence type="ECO:0000313" key="2">
    <source>
        <dbReference type="Proteomes" id="UP000182121"/>
    </source>
</evidence>